<evidence type="ECO:0000259" key="1">
    <source>
        <dbReference type="PROSITE" id="PS50157"/>
    </source>
</evidence>
<name>A0A1G2HQ98_9BACT</name>
<dbReference type="STRING" id="1802202.A2730_01945"/>
<accession>A0A1G2HQ98</accession>
<evidence type="ECO:0000313" key="2">
    <source>
        <dbReference type="EMBL" id="OGZ64704.1"/>
    </source>
</evidence>
<dbReference type="Proteomes" id="UP000176855">
    <property type="component" value="Unassembled WGS sequence"/>
</dbReference>
<reference evidence="2 3" key="1">
    <citation type="journal article" date="2016" name="Nat. Commun.">
        <title>Thousands of microbial genomes shed light on interconnected biogeochemical processes in an aquifer system.</title>
        <authorList>
            <person name="Anantharaman K."/>
            <person name="Brown C.T."/>
            <person name="Hug L.A."/>
            <person name="Sharon I."/>
            <person name="Castelle C.J."/>
            <person name="Probst A.J."/>
            <person name="Thomas B.C."/>
            <person name="Singh A."/>
            <person name="Wilkins M.J."/>
            <person name="Karaoz U."/>
            <person name="Brodie E.L."/>
            <person name="Williams K.H."/>
            <person name="Hubbard S.S."/>
            <person name="Banfield J.F."/>
        </authorList>
    </citation>
    <scope>NUCLEOTIDE SEQUENCE [LARGE SCALE GENOMIC DNA]</scope>
</reference>
<dbReference type="Gene3D" id="3.30.160.60">
    <property type="entry name" value="Classic Zinc Finger"/>
    <property type="match status" value="1"/>
</dbReference>
<dbReference type="PROSITE" id="PS00028">
    <property type="entry name" value="ZINC_FINGER_C2H2_1"/>
    <property type="match status" value="1"/>
</dbReference>
<proteinExistence type="predicted"/>
<sequence>MILHQCPECDKSFNSGLDLFNHIENYHRQIGAITKESKCPYCNSEKIMPLGIEKNGDVNIQTGGLQGKEYQIYRCENCTHLCKGN</sequence>
<dbReference type="AlphaFoldDB" id="A0A1G2HQ98"/>
<comment type="caution">
    <text evidence="2">The sequence shown here is derived from an EMBL/GenBank/DDBJ whole genome shotgun (WGS) entry which is preliminary data.</text>
</comment>
<dbReference type="EMBL" id="MHOO01000003">
    <property type="protein sequence ID" value="OGZ64704.1"/>
    <property type="molecule type" value="Genomic_DNA"/>
</dbReference>
<dbReference type="PROSITE" id="PS50157">
    <property type="entry name" value="ZINC_FINGER_C2H2_2"/>
    <property type="match status" value="1"/>
</dbReference>
<dbReference type="SMART" id="SM00355">
    <property type="entry name" value="ZnF_C2H2"/>
    <property type="match status" value="1"/>
</dbReference>
<feature type="domain" description="C2H2-type" evidence="1">
    <location>
        <begin position="4"/>
        <end position="27"/>
    </location>
</feature>
<organism evidence="2 3">
    <name type="scientific">Candidatus Staskawiczbacteria bacterium RIFCSPHIGHO2_01_FULL_39_25</name>
    <dbReference type="NCBI Taxonomy" id="1802202"/>
    <lineage>
        <taxon>Bacteria</taxon>
        <taxon>Candidatus Staskawicziibacteriota</taxon>
    </lineage>
</organism>
<dbReference type="InterPro" id="IPR013087">
    <property type="entry name" value="Znf_C2H2_type"/>
</dbReference>
<protein>
    <recommendedName>
        <fullName evidence="1">C2H2-type domain-containing protein</fullName>
    </recommendedName>
</protein>
<gene>
    <name evidence="2" type="ORF">A2730_01945</name>
</gene>
<evidence type="ECO:0000313" key="3">
    <source>
        <dbReference type="Proteomes" id="UP000176855"/>
    </source>
</evidence>